<dbReference type="Gene3D" id="3.30.465.10">
    <property type="match status" value="1"/>
</dbReference>
<protein>
    <recommendedName>
        <fullName evidence="6">FAD-binding PCMH-type domain-containing protein</fullName>
    </recommendedName>
</protein>
<comment type="cofactor">
    <cofactor evidence="1">
        <name>FAD</name>
        <dbReference type="ChEBI" id="CHEBI:57692"/>
    </cofactor>
</comment>
<dbReference type="STRING" id="196109.A0A136IYH3"/>
<evidence type="ECO:0000256" key="2">
    <source>
        <dbReference type="ARBA" id="ARBA00005466"/>
    </source>
</evidence>
<evidence type="ECO:0000259" key="6">
    <source>
        <dbReference type="PROSITE" id="PS51387"/>
    </source>
</evidence>
<dbReference type="InterPro" id="IPR016169">
    <property type="entry name" value="FAD-bd_PCMH_sub2"/>
</dbReference>
<feature type="non-terminal residue" evidence="7">
    <location>
        <position position="464"/>
    </location>
</feature>
<dbReference type="Gene3D" id="3.30.43.10">
    <property type="entry name" value="Uridine Diphospho-n-acetylenolpyruvylglucosamine Reductase, domain 2"/>
    <property type="match status" value="1"/>
</dbReference>
<dbReference type="InterPro" id="IPR006094">
    <property type="entry name" value="Oxid_FAD_bind_N"/>
</dbReference>
<dbReference type="PANTHER" id="PTHR42973:SF39">
    <property type="entry name" value="FAD-BINDING PCMH-TYPE DOMAIN-CONTAINING PROTEIN"/>
    <property type="match status" value="1"/>
</dbReference>
<dbReference type="InParanoid" id="A0A136IYH3"/>
<organism evidence="7 8">
    <name type="scientific">Microdochium bolleyi</name>
    <dbReference type="NCBI Taxonomy" id="196109"/>
    <lineage>
        <taxon>Eukaryota</taxon>
        <taxon>Fungi</taxon>
        <taxon>Dikarya</taxon>
        <taxon>Ascomycota</taxon>
        <taxon>Pezizomycotina</taxon>
        <taxon>Sordariomycetes</taxon>
        <taxon>Xylariomycetidae</taxon>
        <taxon>Xylariales</taxon>
        <taxon>Microdochiaceae</taxon>
        <taxon>Microdochium</taxon>
    </lineage>
</organism>
<dbReference type="GO" id="GO:0071949">
    <property type="term" value="F:FAD binding"/>
    <property type="evidence" value="ECO:0007669"/>
    <property type="project" value="InterPro"/>
</dbReference>
<dbReference type="InterPro" id="IPR050416">
    <property type="entry name" value="FAD-linked_Oxidoreductase"/>
</dbReference>
<dbReference type="EMBL" id="KQ964253">
    <property type="protein sequence ID" value="KXJ90040.1"/>
    <property type="molecule type" value="Genomic_DNA"/>
</dbReference>
<dbReference type="OrthoDB" id="407275at2759"/>
<proteinExistence type="inferred from homology"/>
<dbReference type="Pfam" id="PF01565">
    <property type="entry name" value="FAD_binding_4"/>
    <property type="match status" value="1"/>
</dbReference>
<dbReference type="Gene3D" id="3.40.462.20">
    <property type="match status" value="1"/>
</dbReference>
<keyword evidence="4" id="KW-0274">FAD</keyword>
<gene>
    <name evidence="7" type="ORF">Micbo1qcDRAFT_98002</name>
</gene>
<dbReference type="SUPFAM" id="SSF56176">
    <property type="entry name" value="FAD-binding/transporter-associated domain-like"/>
    <property type="match status" value="1"/>
</dbReference>
<evidence type="ECO:0000256" key="3">
    <source>
        <dbReference type="ARBA" id="ARBA00022630"/>
    </source>
</evidence>
<evidence type="ECO:0000256" key="4">
    <source>
        <dbReference type="ARBA" id="ARBA00022827"/>
    </source>
</evidence>
<dbReference type="Proteomes" id="UP000070501">
    <property type="component" value="Unassembled WGS sequence"/>
</dbReference>
<reference evidence="8" key="1">
    <citation type="submission" date="2016-02" db="EMBL/GenBank/DDBJ databases">
        <title>Draft genome sequence of Microdochium bolleyi, a fungal endophyte of beachgrass.</title>
        <authorList>
            <consortium name="DOE Joint Genome Institute"/>
            <person name="David A.S."/>
            <person name="May G."/>
            <person name="Haridas S."/>
            <person name="Lim J."/>
            <person name="Wang M."/>
            <person name="Labutti K."/>
            <person name="Lipzen A."/>
            <person name="Barry K."/>
            <person name="Grigoriev I.V."/>
        </authorList>
    </citation>
    <scope>NUCLEOTIDE SEQUENCE [LARGE SCALE GENOMIC DNA]</scope>
    <source>
        <strain evidence="8">J235TASD1</strain>
    </source>
</reference>
<evidence type="ECO:0000313" key="8">
    <source>
        <dbReference type="Proteomes" id="UP000070501"/>
    </source>
</evidence>
<keyword evidence="5" id="KW-0560">Oxidoreductase</keyword>
<dbReference type="GO" id="GO:0016491">
    <property type="term" value="F:oxidoreductase activity"/>
    <property type="evidence" value="ECO:0007669"/>
    <property type="project" value="UniProtKB-KW"/>
</dbReference>
<evidence type="ECO:0000313" key="7">
    <source>
        <dbReference type="EMBL" id="KXJ90040.1"/>
    </source>
</evidence>
<name>A0A136IYH3_9PEZI</name>
<keyword evidence="8" id="KW-1185">Reference proteome</keyword>
<dbReference type="PROSITE" id="PS51387">
    <property type="entry name" value="FAD_PCMH"/>
    <property type="match status" value="1"/>
</dbReference>
<dbReference type="InterPro" id="IPR016166">
    <property type="entry name" value="FAD-bd_PCMH"/>
</dbReference>
<dbReference type="InterPro" id="IPR016167">
    <property type="entry name" value="FAD-bd_PCMH_sub1"/>
</dbReference>
<feature type="non-terminal residue" evidence="7">
    <location>
        <position position="1"/>
    </location>
</feature>
<evidence type="ECO:0000256" key="5">
    <source>
        <dbReference type="ARBA" id="ARBA00023002"/>
    </source>
</evidence>
<sequence>PATPSHLPTVFTGNLNYRFTTPAAVVIAHSIQDVRATVNFARQKQLRLTVKNGGHSYMGYCLNEGGIVLDVSGMKGCYIDDDAMTVEMECGLLWKDVYYKHLTDKRNIVIGGQCPTVGVTGFTLGAGLSPFSRSYGLGCDNLLAMTVVTADGKVVEVKRDDPDREKRELFWALQGGGGGNFGVTVGFTTKMHKLRDCDGKVVCGQLIWKLPQQREAFNAAMDVFNTTHQPDELTIDALWSHTTNKQLTGGMTVIYNGDMHHAMQALSKVLAFSPATIDLKEMAWTDWVHQSEGWDPKSPSVYHHHASFIFPEGAITPDMNAQVSALVEEATRIVGITDKNDGGKCHFLWDHIGGATQRGIKPTDTAFYWRDGHYVANIKMQWKAADAEEARRKAGQVKEFIAKSYDVLMPHAIEGKAAYVNYIDGFVPDWPAAYYGANYARLQAVKSRWDPGNMFWNWQSIRPL</sequence>
<dbReference type="Pfam" id="PF08031">
    <property type="entry name" value="BBE"/>
    <property type="match status" value="1"/>
</dbReference>
<comment type="similarity">
    <text evidence="2">Belongs to the oxygen-dependent FAD-linked oxidoreductase family.</text>
</comment>
<dbReference type="InterPro" id="IPR012951">
    <property type="entry name" value="BBE"/>
</dbReference>
<dbReference type="PANTHER" id="PTHR42973">
    <property type="entry name" value="BINDING OXIDOREDUCTASE, PUTATIVE (AFU_ORTHOLOGUE AFUA_1G17690)-RELATED"/>
    <property type="match status" value="1"/>
</dbReference>
<keyword evidence="3" id="KW-0285">Flavoprotein</keyword>
<dbReference type="InterPro" id="IPR036318">
    <property type="entry name" value="FAD-bd_PCMH-like_sf"/>
</dbReference>
<accession>A0A136IYH3</accession>
<dbReference type="AlphaFoldDB" id="A0A136IYH3"/>
<evidence type="ECO:0000256" key="1">
    <source>
        <dbReference type="ARBA" id="ARBA00001974"/>
    </source>
</evidence>
<feature type="domain" description="FAD-binding PCMH-type" evidence="6">
    <location>
        <begin position="18"/>
        <end position="194"/>
    </location>
</feature>